<dbReference type="STRING" id="1121451.DESAM_21793"/>
<name>L0RCZ7_9BACT</name>
<dbReference type="AlphaFoldDB" id="L0RCZ7"/>
<dbReference type="HOGENOM" id="CLU_3215349_0_0_7"/>
<dbReference type="KEGG" id="dhy:DESAM_21793"/>
<evidence type="ECO:0000313" key="1">
    <source>
        <dbReference type="EMBL" id="CCO24070.1"/>
    </source>
</evidence>
<protein>
    <submittedName>
        <fullName evidence="1">Uncharacterized protein</fullName>
    </submittedName>
</protein>
<accession>L0RCZ7</accession>
<evidence type="ECO:0000313" key="2">
    <source>
        <dbReference type="Proteomes" id="UP000010808"/>
    </source>
</evidence>
<proteinExistence type="predicted"/>
<keyword evidence="2" id="KW-1185">Reference proteome</keyword>
<sequence>MKQTARKVCFDLILAKLSQNSNYFAATCILPYTARQFSSESHCR</sequence>
<dbReference type="EMBL" id="FO203522">
    <property type="protein sequence ID" value="CCO24070.1"/>
    <property type="molecule type" value="Genomic_DNA"/>
</dbReference>
<organism evidence="1 2">
    <name type="scientific">Maridesulfovibrio hydrothermalis AM13 = DSM 14728</name>
    <dbReference type="NCBI Taxonomy" id="1121451"/>
    <lineage>
        <taxon>Bacteria</taxon>
        <taxon>Pseudomonadati</taxon>
        <taxon>Thermodesulfobacteriota</taxon>
        <taxon>Desulfovibrionia</taxon>
        <taxon>Desulfovibrionales</taxon>
        <taxon>Desulfovibrionaceae</taxon>
        <taxon>Maridesulfovibrio</taxon>
    </lineage>
</organism>
<gene>
    <name evidence="1" type="ORF">DESAM_21793</name>
</gene>
<dbReference type="Proteomes" id="UP000010808">
    <property type="component" value="Chromosome"/>
</dbReference>
<reference evidence="1 2" key="1">
    <citation type="submission" date="2012-10" db="EMBL/GenBank/DDBJ databases">
        <authorList>
            <person name="Genoscope - CEA"/>
        </authorList>
    </citation>
    <scope>NUCLEOTIDE SEQUENCE [LARGE SCALE GENOMIC DNA]</scope>
    <source>
        <strain evidence="2">AM13 / DSM 14728</strain>
    </source>
</reference>